<proteinExistence type="predicted"/>
<dbReference type="OrthoDB" id="5186135at2"/>
<keyword evidence="4" id="KW-1185">Reference proteome</keyword>
<evidence type="ECO:0000256" key="2">
    <source>
        <dbReference type="SAM" id="Phobius"/>
    </source>
</evidence>
<feature type="region of interest" description="Disordered" evidence="1">
    <location>
        <begin position="1"/>
        <end position="29"/>
    </location>
</feature>
<dbReference type="AlphaFoldDB" id="A0A641AV79"/>
<keyword evidence="2" id="KW-0472">Membrane</keyword>
<reference evidence="3" key="1">
    <citation type="submission" date="2019-09" db="EMBL/GenBank/DDBJ databases">
        <authorList>
            <person name="Li J."/>
        </authorList>
    </citation>
    <scope>NUCLEOTIDE SEQUENCE [LARGE SCALE GENOMIC DNA]</scope>
    <source>
        <strain evidence="3">NRBC 14897</strain>
    </source>
</reference>
<accession>A0A641AV79</accession>
<protein>
    <recommendedName>
        <fullName evidence="5">DUF485 domain-containing protein</fullName>
    </recommendedName>
</protein>
<evidence type="ECO:0000313" key="4">
    <source>
        <dbReference type="Proteomes" id="UP001515100"/>
    </source>
</evidence>
<comment type="caution">
    <text evidence="3">The sequence shown here is derived from an EMBL/GenBank/DDBJ whole genome shotgun (WGS) entry which is preliminary data.</text>
</comment>
<dbReference type="RefSeq" id="WP_129181498.1">
    <property type="nucleotide sequence ID" value="NZ_JAGIOG010000001.1"/>
</dbReference>
<feature type="compositionally biased region" description="Basic and acidic residues" evidence="1">
    <location>
        <begin position="1"/>
        <end position="12"/>
    </location>
</feature>
<dbReference type="EMBL" id="SDPP02000001">
    <property type="protein sequence ID" value="KAA1380738.1"/>
    <property type="molecule type" value="Genomic_DNA"/>
</dbReference>
<keyword evidence="2" id="KW-1133">Transmembrane helix</keyword>
<dbReference type="Proteomes" id="UP001515100">
    <property type="component" value="Unassembled WGS sequence"/>
</dbReference>
<evidence type="ECO:0000313" key="3">
    <source>
        <dbReference type="EMBL" id="KAA1380738.1"/>
    </source>
</evidence>
<name>A0A641AV79_9ACTN</name>
<feature type="transmembrane region" description="Helical" evidence="2">
    <location>
        <begin position="56"/>
        <end position="78"/>
    </location>
</feature>
<sequence>MTQPEHQPEHTGRVRVTSPLTSAPAHVRRSVRQEIDESTGIGEIYMQSLIRSQLRAALTVALTLLLSVGALPLTFMAFDTVTEFEVLGVPAPWIILGVLVYPGLLALGWVYVRQAERAERDFADLVQPDRTEP</sequence>
<organism evidence="3 4">
    <name type="scientific">Aeromicrobium fastidiosum</name>
    <dbReference type="NCBI Taxonomy" id="52699"/>
    <lineage>
        <taxon>Bacteria</taxon>
        <taxon>Bacillati</taxon>
        <taxon>Actinomycetota</taxon>
        <taxon>Actinomycetes</taxon>
        <taxon>Propionibacteriales</taxon>
        <taxon>Nocardioidaceae</taxon>
        <taxon>Aeromicrobium</taxon>
    </lineage>
</organism>
<evidence type="ECO:0008006" key="5">
    <source>
        <dbReference type="Google" id="ProtNLM"/>
    </source>
</evidence>
<keyword evidence="2" id="KW-0812">Transmembrane</keyword>
<evidence type="ECO:0000256" key="1">
    <source>
        <dbReference type="SAM" id="MobiDB-lite"/>
    </source>
</evidence>
<gene>
    <name evidence="3" type="ORF">ESP62_006140</name>
</gene>
<feature type="transmembrane region" description="Helical" evidence="2">
    <location>
        <begin position="90"/>
        <end position="112"/>
    </location>
</feature>